<dbReference type="EMBL" id="CADCXV010000761">
    <property type="protein sequence ID" value="CAB0034864.1"/>
    <property type="molecule type" value="Genomic_DNA"/>
</dbReference>
<evidence type="ECO:0000259" key="4">
    <source>
        <dbReference type="Pfam" id="PF08241"/>
    </source>
</evidence>
<feature type="compositionally biased region" description="Basic and acidic residues" evidence="3">
    <location>
        <begin position="1244"/>
        <end position="1256"/>
    </location>
</feature>
<feature type="compositionally biased region" description="Polar residues" evidence="3">
    <location>
        <begin position="575"/>
        <end position="596"/>
    </location>
</feature>
<name>A0A6H5IDI2_9HYME</name>
<dbReference type="GO" id="GO:0005634">
    <property type="term" value="C:nucleus"/>
    <property type="evidence" value="ECO:0007669"/>
    <property type="project" value="TreeGrafter"/>
</dbReference>
<feature type="compositionally biased region" description="Polar residues" evidence="3">
    <location>
        <begin position="845"/>
        <end position="854"/>
    </location>
</feature>
<dbReference type="GO" id="GO:0002098">
    <property type="term" value="P:tRNA wobble uridine modification"/>
    <property type="evidence" value="ECO:0007669"/>
    <property type="project" value="TreeGrafter"/>
</dbReference>
<feature type="compositionally biased region" description="Low complexity" evidence="3">
    <location>
        <begin position="32"/>
        <end position="52"/>
    </location>
</feature>
<dbReference type="Gene3D" id="3.40.50.150">
    <property type="entry name" value="Vaccinia Virus protein VP39"/>
    <property type="match status" value="2"/>
</dbReference>
<feature type="domain" description="Methyltransferase type 11" evidence="4">
    <location>
        <begin position="89"/>
        <end position="171"/>
    </location>
</feature>
<protein>
    <recommendedName>
        <fullName evidence="4">Methyltransferase type 11 domain-containing protein</fullName>
    </recommendedName>
</protein>
<keyword evidence="6" id="KW-1185">Reference proteome</keyword>
<dbReference type="Proteomes" id="UP000479190">
    <property type="component" value="Unassembled WGS sequence"/>
</dbReference>
<feature type="compositionally biased region" description="Basic and acidic residues" evidence="3">
    <location>
        <begin position="565"/>
        <end position="574"/>
    </location>
</feature>
<feature type="compositionally biased region" description="Low complexity" evidence="3">
    <location>
        <begin position="809"/>
        <end position="827"/>
    </location>
</feature>
<evidence type="ECO:0000313" key="6">
    <source>
        <dbReference type="Proteomes" id="UP000479190"/>
    </source>
</evidence>
<feature type="compositionally biased region" description="Basic and acidic residues" evidence="3">
    <location>
        <begin position="1069"/>
        <end position="1096"/>
    </location>
</feature>
<feature type="region of interest" description="Disordered" evidence="3">
    <location>
        <begin position="1512"/>
        <end position="1573"/>
    </location>
</feature>
<feature type="compositionally biased region" description="Low complexity" evidence="3">
    <location>
        <begin position="1512"/>
        <end position="1533"/>
    </location>
</feature>
<dbReference type="PANTHER" id="PTHR13069">
    <property type="entry name" value="ALKYLATED DNA REPAIR PROTEIN ALKB HOMOLOG 8"/>
    <property type="match status" value="1"/>
</dbReference>
<evidence type="ECO:0000313" key="5">
    <source>
        <dbReference type="EMBL" id="CAB0034864.1"/>
    </source>
</evidence>
<organism evidence="5 6">
    <name type="scientific">Trichogramma brassicae</name>
    <dbReference type="NCBI Taxonomy" id="86971"/>
    <lineage>
        <taxon>Eukaryota</taxon>
        <taxon>Metazoa</taxon>
        <taxon>Ecdysozoa</taxon>
        <taxon>Arthropoda</taxon>
        <taxon>Hexapoda</taxon>
        <taxon>Insecta</taxon>
        <taxon>Pterygota</taxon>
        <taxon>Neoptera</taxon>
        <taxon>Endopterygota</taxon>
        <taxon>Hymenoptera</taxon>
        <taxon>Apocrita</taxon>
        <taxon>Proctotrupomorpha</taxon>
        <taxon>Chalcidoidea</taxon>
        <taxon>Trichogrammatidae</taxon>
        <taxon>Trichogramma</taxon>
    </lineage>
</organism>
<feature type="region of interest" description="Disordered" evidence="3">
    <location>
        <begin position="1"/>
        <end position="20"/>
    </location>
</feature>
<reference evidence="5 6" key="1">
    <citation type="submission" date="2020-02" db="EMBL/GenBank/DDBJ databases">
        <authorList>
            <person name="Ferguson B K."/>
        </authorList>
    </citation>
    <scope>NUCLEOTIDE SEQUENCE [LARGE SCALE GENOMIC DNA]</scope>
</reference>
<feature type="region of interest" description="Disordered" evidence="3">
    <location>
        <begin position="1202"/>
        <end position="1221"/>
    </location>
</feature>
<feature type="compositionally biased region" description="Low complexity" evidence="3">
    <location>
        <begin position="1234"/>
        <end position="1243"/>
    </location>
</feature>
<dbReference type="GO" id="GO:0005737">
    <property type="term" value="C:cytoplasm"/>
    <property type="evidence" value="ECO:0007669"/>
    <property type="project" value="TreeGrafter"/>
</dbReference>
<sequence>MSRTICSSGRNQGAAARTAAASPCRTWPNATSRRPAPWPSSRPTCTTCTSSAPSAPCIAGPGRGSSSFSRNSSPAPSSVILVNHNVFKVGGDRCRKLAEMARDRNRGPSAGTAAGQCELMTCDNLALPFRDESFDAVLSICVVHHLSSTERRVRALKELARVLRIGGKLIISVWAMEQKHRKQRIGSSQFVSFNKGSSAHRRKNLLVAFSHTRLAEHSSNNCSRSANVLDICCKSSCPSIFNASEGGNPMAKSFGPIRPNVLFASSKQSFISDFSNNSYLSKNFIIVRASFRCSSYPLLCRRSTTSMARGATLGNSDLSTMLISVGKTKLSNFAPRSNRSSTTSGKKFATAHCSGVRPFLSRASTSTTRSTFSAIVKNTSKNSADSQPCLQTRDKRRGSKVAGNKAYWIEPIFSPSPSTSSSLSSPNETCYSFFRRALQKLAGGRRNSRAWFLDNWQQNGAANGNSSGSSSSSNSSHSGSSNGPSGGYRYRGAYGDRVLEHGHDEEDEEDVDDLPIELRRLEDPLGVSLGSGCRGSEKRDRLRQQSSDSSGMSAKSKSLSSLHVELQRNDDLVRSRSSLPLPTSGQASFDEQQPDQASKPKLVKQKQHLAFDDACLDDLPEDTAIDIRLSAADDEQQHSTLQVRALTCVVQQRHLLAIIGLVIGATKDNIGVLVRSRASGATEAAAAATATAQSTEKRVQAELHERGDHVVRAAQGARERPPEYHEAGLAQRGAHLQRREAAHPRSPAGQHLLGQRLEAIPTPEKRPYQSHKTVDDQHREGLERSYQKCLCRNTPAASSLLSFCQSWKSTESPTATPSTTTTTITSAMNNGNAATGPLGADPNRAASQPGTPLTRQPIDCPIERRLSREDGSDSSKDSSLQSDTSVDSEDSFASVIYVPKKSSSPLLGGEAAMNASPLPSAASNLQFIAACSAAAAKCSVSSSSAPPSPRLKDASQRLKMINSACSPLLKQQFPATSKSLPPTSPPGLSPRMLSLANARPFFPGNESPLAAAGGGGSGGPHSLAERVADMKRSFDASLPRQQLYSRPEILPVRRMSSLGANMTSMAKVTSDKSDKSELTHWKQSEKLQPHRSKSSEEGVAGGAEEETTKAKINSDESSGETSDKSSNRSLAGCSEEEETLGSRKARLNQIKELLKQKPGFAARTRPAYPLVRRASTATGKASEAQANSKLLPRLLSLELFNPETDDLDSDSSGLSSPESCGSVISVVSDKKKTASASSNSSASADKHDDANSDKASQKSTSSADSDSLAQESLEDSSSRPINLLAKSDDQRLAKNDIDKAMENLLLQKNKVKLDTSGIGSRSGVGALDRHISPIESTWNEECSRQLEDLRDRLGENLIHDIDQFCRMSQLANAEHDGPLAKKQTRATRTTKRADSDHDASLSSGSDNQRDEGVQLSHQRSCGSETDSASFDEPPATTKLPSGSLRSIGAGSPPPHLGRKHRSIESSDIGDSIEHTMSSDSESIRRSGGTSSTASLATTSSSFNEIERAARAKLPTAAAAAAQPDRGQQQQQPRLKTRQEPRKQQKQLKSGSRRSATSNDGTLSGSSSQESLPSDQMTYHQYYHVFREGELDQLIDKYVENLHVISSYYDHASWCIVAEKVQVWTI</sequence>
<feature type="compositionally biased region" description="Low complexity" evidence="3">
    <location>
        <begin position="544"/>
        <end position="561"/>
    </location>
</feature>
<feature type="compositionally biased region" description="Polar residues" evidence="3">
    <location>
        <begin position="1"/>
        <end position="11"/>
    </location>
</feature>
<dbReference type="GO" id="GO:0008757">
    <property type="term" value="F:S-adenosylmethionine-dependent methyltransferase activity"/>
    <property type="evidence" value="ECO:0007669"/>
    <property type="project" value="InterPro"/>
</dbReference>
<dbReference type="GO" id="GO:0030488">
    <property type="term" value="P:tRNA methylation"/>
    <property type="evidence" value="ECO:0007669"/>
    <property type="project" value="TreeGrafter"/>
</dbReference>
<feature type="region of interest" description="Disordered" evidence="3">
    <location>
        <begin position="462"/>
        <end position="492"/>
    </location>
</feature>
<dbReference type="PANTHER" id="PTHR13069:SF37">
    <property type="entry name" value="FIRE DANCER"/>
    <property type="match status" value="1"/>
</dbReference>
<feature type="region of interest" description="Disordered" evidence="3">
    <location>
        <begin position="1065"/>
        <end position="1144"/>
    </location>
</feature>
<dbReference type="CDD" id="cd02440">
    <property type="entry name" value="AdoMet_MTases"/>
    <property type="match status" value="1"/>
</dbReference>
<feature type="region of interest" description="Disordered" evidence="3">
    <location>
        <begin position="382"/>
        <end position="401"/>
    </location>
</feature>
<feature type="compositionally biased region" description="Low complexity" evidence="3">
    <location>
        <begin position="1210"/>
        <end position="1221"/>
    </location>
</feature>
<feature type="region of interest" description="Disordered" evidence="3">
    <location>
        <begin position="525"/>
        <end position="602"/>
    </location>
</feature>
<dbReference type="InterPro" id="IPR051422">
    <property type="entry name" value="AlkB_tRNA_MeTrf/Diox"/>
</dbReference>
<feature type="compositionally biased region" description="Low complexity" evidence="3">
    <location>
        <begin position="1485"/>
        <end position="1499"/>
    </location>
</feature>
<feature type="region of interest" description="Disordered" evidence="3">
    <location>
        <begin position="808"/>
        <end position="887"/>
    </location>
</feature>
<dbReference type="SUPFAM" id="SSF53335">
    <property type="entry name" value="S-adenosyl-L-methionine-dependent methyltransferases"/>
    <property type="match status" value="1"/>
</dbReference>
<feature type="region of interest" description="Disordered" evidence="3">
    <location>
        <begin position="1234"/>
        <end position="1282"/>
    </location>
</feature>
<dbReference type="InterPro" id="IPR029063">
    <property type="entry name" value="SAM-dependent_MTases_sf"/>
</dbReference>
<evidence type="ECO:0000256" key="3">
    <source>
        <dbReference type="SAM" id="MobiDB-lite"/>
    </source>
</evidence>
<feature type="region of interest" description="Disordered" evidence="3">
    <location>
        <begin position="1375"/>
        <end position="1499"/>
    </location>
</feature>
<dbReference type="GO" id="GO:0106335">
    <property type="term" value="F:tRNA (5-carboxymethyluridine(34)-5-O)-methyltransferase activity"/>
    <property type="evidence" value="ECO:0007669"/>
    <property type="project" value="TreeGrafter"/>
</dbReference>
<feature type="compositionally biased region" description="Polar residues" evidence="3">
    <location>
        <begin position="1546"/>
        <end position="1562"/>
    </location>
</feature>
<feature type="region of interest" description="Disordered" evidence="3">
    <location>
        <begin position="25"/>
        <end position="52"/>
    </location>
</feature>
<evidence type="ECO:0000256" key="1">
    <source>
        <dbReference type="ARBA" id="ARBA00022603"/>
    </source>
</evidence>
<keyword evidence="1" id="KW-0489">Methyltransferase</keyword>
<keyword evidence="2" id="KW-0808">Transferase</keyword>
<feature type="compositionally biased region" description="Low complexity" evidence="3">
    <location>
        <begin position="1563"/>
        <end position="1573"/>
    </location>
</feature>
<feature type="compositionally biased region" description="Polar residues" evidence="3">
    <location>
        <begin position="1415"/>
        <end position="1428"/>
    </location>
</feature>
<feature type="compositionally biased region" description="Low complexity" evidence="3">
    <location>
        <begin position="1257"/>
        <end position="1270"/>
    </location>
</feature>
<dbReference type="OrthoDB" id="271595at2759"/>
<evidence type="ECO:0000256" key="2">
    <source>
        <dbReference type="ARBA" id="ARBA00022679"/>
    </source>
</evidence>
<accession>A0A6H5IDI2</accession>
<dbReference type="Pfam" id="PF08241">
    <property type="entry name" value="Methyltransf_11"/>
    <property type="match status" value="1"/>
</dbReference>
<dbReference type="GO" id="GO:0000049">
    <property type="term" value="F:tRNA binding"/>
    <property type="evidence" value="ECO:0007669"/>
    <property type="project" value="TreeGrafter"/>
</dbReference>
<gene>
    <name evidence="5" type="ORF">TBRA_LOCUS6762</name>
</gene>
<proteinExistence type="predicted"/>
<dbReference type="InterPro" id="IPR013216">
    <property type="entry name" value="Methyltransf_11"/>
</dbReference>
<feature type="compositionally biased region" description="Basic and acidic residues" evidence="3">
    <location>
        <begin position="861"/>
        <end position="876"/>
    </location>
</feature>